<dbReference type="EMBL" id="SDMP01000013">
    <property type="protein sequence ID" value="RYR22702.1"/>
    <property type="molecule type" value="Genomic_DNA"/>
</dbReference>
<dbReference type="InterPro" id="IPR013149">
    <property type="entry name" value="ADH-like_C"/>
</dbReference>
<dbReference type="InterPro" id="IPR013154">
    <property type="entry name" value="ADH-like_N"/>
</dbReference>
<dbReference type="CDD" id="cd08277">
    <property type="entry name" value="liver_alcohol_DH_like"/>
    <property type="match status" value="1"/>
</dbReference>
<evidence type="ECO:0000256" key="9">
    <source>
        <dbReference type="RuleBase" id="RU361277"/>
    </source>
</evidence>
<comment type="subunit">
    <text evidence="3">Homodimer.</text>
</comment>
<dbReference type="Proteomes" id="UP000289738">
    <property type="component" value="Chromosome B03"/>
</dbReference>
<evidence type="ECO:0000256" key="5">
    <source>
        <dbReference type="ARBA" id="ARBA00022833"/>
    </source>
</evidence>
<name>A0A445A8Q3_ARAHY</name>
<dbReference type="InterPro" id="IPR002328">
    <property type="entry name" value="ADH_Zn_CS"/>
</dbReference>
<dbReference type="SUPFAM" id="SSF51735">
    <property type="entry name" value="NAD(P)-binding Rossmann-fold domains"/>
    <property type="match status" value="1"/>
</dbReference>
<dbReference type="GO" id="GO:0009733">
    <property type="term" value="P:response to auxin"/>
    <property type="evidence" value="ECO:0007669"/>
    <property type="project" value="InterPro"/>
</dbReference>
<dbReference type="PANTHER" id="PTHR43880:SF38">
    <property type="entry name" value="ALCOHOL DEHYDROGENASE-RELATED"/>
    <property type="match status" value="1"/>
</dbReference>
<dbReference type="InterPro" id="IPR003676">
    <property type="entry name" value="SAUR_fam"/>
</dbReference>
<dbReference type="Pfam" id="PF08240">
    <property type="entry name" value="ADH_N"/>
    <property type="match status" value="1"/>
</dbReference>
<keyword evidence="6" id="KW-0560">Oxidoreductase</keyword>
<dbReference type="InterPro" id="IPR020843">
    <property type="entry name" value="ER"/>
</dbReference>
<proteinExistence type="inferred from homology"/>
<dbReference type="GO" id="GO:0008270">
    <property type="term" value="F:zinc ion binding"/>
    <property type="evidence" value="ECO:0007669"/>
    <property type="project" value="InterPro"/>
</dbReference>
<dbReference type="SMART" id="SM00829">
    <property type="entry name" value="PKS_ER"/>
    <property type="match status" value="1"/>
</dbReference>
<evidence type="ECO:0000259" key="10">
    <source>
        <dbReference type="SMART" id="SM00829"/>
    </source>
</evidence>
<evidence type="ECO:0000256" key="7">
    <source>
        <dbReference type="ARBA" id="ARBA00023027"/>
    </source>
</evidence>
<comment type="cofactor">
    <cofactor evidence="1 9">
        <name>Zn(2+)</name>
        <dbReference type="ChEBI" id="CHEBI:29105"/>
    </cofactor>
</comment>
<evidence type="ECO:0000256" key="2">
    <source>
        <dbReference type="ARBA" id="ARBA00006974"/>
    </source>
</evidence>
<evidence type="ECO:0000256" key="3">
    <source>
        <dbReference type="ARBA" id="ARBA00011738"/>
    </source>
</evidence>
<dbReference type="PROSITE" id="PS00059">
    <property type="entry name" value="ADH_ZINC"/>
    <property type="match status" value="1"/>
</dbReference>
<evidence type="ECO:0000313" key="12">
    <source>
        <dbReference type="Proteomes" id="UP000289738"/>
    </source>
</evidence>
<comment type="similarity">
    <text evidence="8">Belongs to the zinc-containing alcohol dehydrogenase family. Class-IV subfamily.</text>
</comment>
<organism evidence="11 12">
    <name type="scientific">Arachis hypogaea</name>
    <name type="common">Peanut</name>
    <dbReference type="NCBI Taxonomy" id="3818"/>
    <lineage>
        <taxon>Eukaryota</taxon>
        <taxon>Viridiplantae</taxon>
        <taxon>Streptophyta</taxon>
        <taxon>Embryophyta</taxon>
        <taxon>Tracheophyta</taxon>
        <taxon>Spermatophyta</taxon>
        <taxon>Magnoliopsida</taxon>
        <taxon>eudicotyledons</taxon>
        <taxon>Gunneridae</taxon>
        <taxon>Pentapetalae</taxon>
        <taxon>rosids</taxon>
        <taxon>fabids</taxon>
        <taxon>Fabales</taxon>
        <taxon>Fabaceae</taxon>
        <taxon>Papilionoideae</taxon>
        <taxon>50 kb inversion clade</taxon>
        <taxon>dalbergioids sensu lato</taxon>
        <taxon>Dalbergieae</taxon>
        <taxon>Pterocarpus clade</taxon>
        <taxon>Arachis</taxon>
    </lineage>
</organism>
<dbReference type="AlphaFoldDB" id="A0A445A8Q3"/>
<dbReference type="GO" id="GO:0005829">
    <property type="term" value="C:cytosol"/>
    <property type="evidence" value="ECO:0007669"/>
    <property type="project" value="TreeGrafter"/>
</dbReference>
<evidence type="ECO:0000256" key="6">
    <source>
        <dbReference type="ARBA" id="ARBA00023002"/>
    </source>
</evidence>
<reference evidence="11 12" key="1">
    <citation type="submission" date="2019-01" db="EMBL/GenBank/DDBJ databases">
        <title>Sequencing of cultivated peanut Arachis hypogaea provides insights into genome evolution and oil improvement.</title>
        <authorList>
            <person name="Chen X."/>
        </authorList>
    </citation>
    <scope>NUCLEOTIDE SEQUENCE [LARGE SCALE GENOMIC DNA]</scope>
    <source>
        <strain evidence="12">cv. Fuhuasheng</strain>
        <tissue evidence="11">Leaves</tissue>
    </source>
</reference>
<keyword evidence="7" id="KW-0520">NAD</keyword>
<dbReference type="PANTHER" id="PTHR43880">
    <property type="entry name" value="ALCOHOL DEHYDROGENASE"/>
    <property type="match status" value="1"/>
</dbReference>
<keyword evidence="4 9" id="KW-0479">Metal-binding</keyword>
<evidence type="ECO:0000256" key="1">
    <source>
        <dbReference type="ARBA" id="ARBA00001947"/>
    </source>
</evidence>
<dbReference type="GO" id="GO:0051903">
    <property type="term" value="F:S-(hydroxymethyl)glutathione dehydrogenase [NAD(P)+] activity"/>
    <property type="evidence" value="ECO:0007669"/>
    <property type="project" value="TreeGrafter"/>
</dbReference>
<gene>
    <name evidence="11" type="ORF">Ahy_B03g068011</name>
</gene>
<feature type="domain" description="Enoyl reductase (ER)" evidence="10">
    <location>
        <begin position="142"/>
        <end position="492"/>
    </location>
</feature>
<comment type="similarity">
    <text evidence="2">Belongs to the ARG7 family.</text>
</comment>
<dbReference type="STRING" id="3818.A0A445A8Q3"/>
<keyword evidence="5 9" id="KW-0862">Zinc</keyword>
<dbReference type="Gene3D" id="3.40.50.720">
    <property type="entry name" value="NAD(P)-binding Rossmann-like Domain"/>
    <property type="match status" value="1"/>
</dbReference>
<evidence type="ECO:0000256" key="4">
    <source>
        <dbReference type="ARBA" id="ARBA00022723"/>
    </source>
</evidence>
<dbReference type="Pfam" id="PF00107">
    <property type="entry name" value="ADH_zinc_N"/>
    <property type="match status" value="1"/>
</dbReference>
<dbReference type="FunFam" id="3.90.180.10:FF:000067">
    <property type="entry name" value="alcohol dehydrogenase 1-like isoform X1"/>
    <property type="match status" value="1"/>
</dbReference>
<evidence type="ECO:0000256" key="8">
    <source>
        <dbReference type="ARBA" id="ARBA00060764"/>
    </source>
</evidence>
<dbReference type="GO" id="GO:0046294">
    <property type="term" value="P:formaldehyde catabolic process"/>
    <property type="evidence" value="ECO:0007669"/>
    <property type="project" value="TreeGrafter"/>
</dbReference>
<dbReference type="InterPro" id="IPR036291">
    <property type="entry name" value="NAD(P)-bd_dom_sf"/>
</dbReference>
<dbReference type="Gene3D" id="3.90.180.10">
    <property type="entry name" value="Medium-chain alcohol dehydrogenases, catalytic domain"/>
    <property type="match status" value="1"/>
</dbReference>
<evidence type="ECO:0000313" key="11">
    <source>
        <dbReference type="EMBL" id="RYR22702.1"/>
    </source>
</evidence>
<keyword evidence="12" id="KW-1185">Reference proteome</keyword>
<comment type="caution">
    <text evidence="11">The sequence shown here is derived from an EMBL/GenBank/DDBJ whole genome shotgun (WGS) entry which is preliminary data.</text>
</comment>
<dbReference type="SUPFAM" id="SSF50129">
    <property type="entry name" value="GroES-like"/>
    <property type="match status" value="1"/>
</dbReference>
<accession>A0A445A8Q3</accession>
<protein>
    <recommendedName>
        <fullName evidence="10">Enoyl reductase (ER) domain-containing protein</fullName>
    </recommendedName>
</protein>
<dbReference type="Pfam" id="PF02519">
    <property type="entry name" value="Auxin_inducible"/>
    <property type="match status" value="1"/>
</dbReference>
<sequence length="559" mass="60747">MGFRILGTRRASISATEVSSKRFVVPKGYLAVYVGDKMRRFMIPISYLNEPSFQALLSQAEDEYGYDHPAGGLTIPCREDEFLNITSGLNGIPIEFRFCDTHTISCFQVLETKFRTAPSHSFQFKAKTLAFSIATAVCWGLGMTLKLEEIQVDPPKSGEVRVKMLCASICHTDVSGIQGSPYVNGFPLVPGHEGVGVVETVGDEVKNLKEGDMVIPTYIGECGHCRNCVSGKTNLCLTYPFRITGFMPDNTSRMSCRGKKLKHTWTCATWSEYTVVNANYLLKVDPGINLAHASFISCGFSTGYGAAWKEAQVESGSSVAVFGLGAVGLGAISGAKMLGATKIIGIDTNEMKREKGKAFGMTDFINPQDSDKPPSELVKELSDGFGVDYSFECTGVPSLISESLAATKMGTGKAISIGAPNEPIVPFNHTTILAGRTLKGSVFGGLKTMSDLSIVADKCQKEEFPLQELFTHEVPLTDISKAFDLLKEPNCVKSEIYSPFKREVIRWKTCSLQGILDSTSLGMKVGSSMIRGSQNAFDSLQHTLQDTLLGVPQILKLLR</sequence>
<dbReference type="FunFam" id="3.40.50.720:FF:000003">
    <property type="entry name" value="S-(hydroxymethyl)glutathione dehydrogenase"/>
    <property type="match status" value="1"/>
</dbReference>
<dbReference type="InterPro" id="IPR011032">
    <property type="entry name" value="GroES-like_sf"/>
</dbReference>